<evidence type="ECO:0000256" key="1">
    <source>
        <dbReference type="ARBA" id="ARBA00022679"/>
    </source>
</evidence>
<dbReference type="GO" id="GO:0016747">
    <property type="term" value="F:acyltransferase activity, transferring groups other than amino-acyl groups"/>
    <property type="evidence" value="ECO:0007669"/>
    <property type="project" value="InterPro"/>
</dbReference>
<dbReference type="PROSITE" id="PS51186">
    <property type="entry name" value="GNAT"/>
    <property type="match status" value="1"/>
</dbReference>
<evidence type="ECO:0000259" key="3">
    <source>
        <dbReference type="PROSITE" id="PS51186"/>
    </source>
</evidence>
<dbReference type="Gene3D" id="3.40.630.30">
    <property type="match status" value="1"/>
</dbReference>
<accession>X1IYX8</accession>
<reference evidence="4" key="1">
    <citation type="journal article" date="2014" name="Front. Microbiol.">
        <title>High frequency of phylogenetically diverse reductive dehalogenase-homologous genes in deep subseafloor sedimentary metagenomes.</title>
        <authorList>
            <person name="Kawai M."/>
            <person name="Futagami T."/>
            <person name="Toyoda A."/>
            <person name="Takaki Y."/>
            <person name="Nishi S."/>
            <person name="Hori S."/>
            <person name="Arai W."/>
            <person name="Tsubouchi T."/>
            <person name="Morono Y."/>
            <person name="Uchiyama I."/>
            <person name="Ito T."/>
            <person name="Fujiyama A."/>
            <person name="Inagaki F."/>
            <person name="Takami H."/>
        </authorList>
    </citation>
    <scope>NUCLEOTIDE SEQUENCE</scope>
    <source>
        <strain evidence="4">Expedition CK06-06</strain>
    </source>
</reference>
<keyword evidence="2" id="KW-0012">Acyltransferase</keyword>
<sequence>RLIRRAASASAEAGARFIQAVVEPEGRSPLARAIARAGMERLAVLAYLRRKVTAADARTARPKGIVWKRWTPWRRRKFARTIARTYEESLDCPAMAGLRTADDALATHRATGVFRAGAWHLALEAREAVGVVLVNALEGRGDLVYLGVVPEARGRGIGRALVAEAIRDTARMGLVALGVAVDTQNGPAWRLYARAGFKEVRRRLVFFVPRMRLESPGFVPAAP</sequence>
<dbReference type="SUPFAM" id="SSF55729">
    <property type="entry name" value="Acyl-CoA N-acyltransferases (Nat)"/>
    <property type="match status" value="1"/>
</dbReference>
<dbReference type="InterPro" id="IPR000182">
    <property type="entry name" value="GNAT_dom"/>
</dbReference>
<keyword evidence="1" id="KW-0808">Transferase</keyword>
<dbReference type="InterPro" id="IPR050680">
    <property type="entry name" value="YpeA/RimI_acetyltransf"/>
</dbReference>
<dbReference type="EMBL" id="BARU01037401">
    <property type="protein sequence ID" value="GAH87656.1"/>
    <property type="molecule type" value="Genomic_DNA"/>
</dbReference>
<feature type="non-terminal residue" evidence="4">
    <location>
        <position position="1"/>
    </location>
</feature>
<comment type="caution">
    <text evidence="4">The sequence shown here is derived from an EMBL/GenBank/DDBJ whole genome shotgun (WGS) entry which is preliminary data.</text>
</comment>
<name>X1IYX8_9ZZZZ</name>
<dbReference type="AlphaFoldDB" id="X1IYX8"/>
<evidence type="ECO:0000313" key="4">
    <source>
        <dbReference type="EMBL" id="GAH87656.1"/>
    </source>
</evidence>
<protein>
    <recommendedName>
        <fullName evidence="3">N-acetyltransferase domain-containing protein</fullName>
    </recommendedName>
</protein>
<dbReference type="Pfam" id="PF00583">
    <property type="entry name" value="Acetyltransf_1"/>
    <property type="match status" value="1"/>
</dbReference>
<dbReference type="PANTHER" id="PTHR43420">
    <property type="entry name" value="ACETYLTRANSFERASE"/>
    <property type="match status" value="1"/>
</dbReference>
<feature type="domain" description="N-acetyltransferase" evidence="3">
    <location>
        <begin position="55"/>
        <end position="214"/>
    </location>
</feature>
<evidence type="ECO:0000256" key="2">
    <source>
        <dbReference type="ARBA" id="ARBA00023315"/>
    </source>
</evidence>
<gene>
    <name evidence="4" type="ORF">S03H2_58290</name>
</gene>
<organism evidence="4">
    <name type="scientific">marine sediment metagenome</name>
    <dbReference type="NCBI Taxonomy" id="412755"/>
    <lineage>
        <taxon>unclassified sequences</taxon>
        <taxon>metagenomes</taxon>
        <taxon>ecological metagenomes</taxon>
    </lineage>
</organism>
<dbReference type="InterPro" id="IPR016181">
    <property type="entry name" value="Acyl_CoA_acyltransferase"/>
</dbReference>
<proteinExistence type="predicted"/>
<dbReference type="CDD" id="cd04301">
    <property type="entry name" value="NAT_SF"/>
    <property type="match status" value="1"/>
</dbReference>